<evidence type="ECO:0000256" key="7">
    <source>
        <dbReference type="SAM" id="SignalP"/>
    </source>
</evidence>
<dbReference type="InterPro" id="IPR051406">
    <property type="entry name" value="PLD_domain"/>
</dbReference>
<protein>
    <recommendedName>
        <fullName evidence="5">Mitochondrial cardiolipin hydrolase</fullName>
    </recommendedName>
    <alternativeName>
        <fullName evidence="6">Mitochondrial phospholipase</fullName>
    </alternativeName>
</protein>
<dbReference type="GeneID" id="108565360"/>
<gene>
    <name evidence="10" type="primary">LOC108565360</name>
</gene>
<dbReference type="InterPro" id="IPR025202">
    <property type="entry name" value="PLD-like_dom"/>
</dbReference>
<keyword evidence="7" id="KW-0732">Signal</keyword>
<evidence type="ECO:0000256" key="4">
    <source>
        <dbReference type="ARBA" id="ARBA00038012"/>
    </source>
</evidence>
<feature type="chain" id="PRO_5046927659" description="Mitochondrial cardiolipin hydrolase" evidence="7">
    <location>
        <begin position="20"/>
        <end position="227"/>
    </location>
</feature>
<feature type="domain" description="Phospholipase D-like" evidence="8">
    <location>
        <begin position="80"/>
        <end position="206"/>
    </location>
</feature>
<dbReference type="PANTHER" id="PTHR43856:SF1">
    <property type="entry name" value="MITOCHONDRIAL CARDIOLIPIN HYDROLASE"/>
    <property type="match status" value="1"/>
</dbReference>
<evidence type="ECO:0000313" key="10">
    <source>
        <dbReference type="RefSeq" id="XP_017780277.1"/>
    </source>
</evidence>
<proteinExistence type="inferred from homology"/>
<evidence type="ECO:0000256" key="1">
    <source>
        <dbReference type="ARBA" id="ARBA00022801"/>
    </source>
</evidence>
<evidence type="ECO:0000259" key="8">
    <source>
        <dbReference type="Pfam" id="PF13091"/>
    </source>
</evidence>
<evidence type="ECO:0000256" key="5">
    <source>
        <dbReference type="ARBA" id="ARBA00040549"/>
    </source>
</evidence>
<dbReference type="SUPFAM" id="SSF56024">
    <property type="entry name" value="Phospholipase D/nuclease"/>
    <property type="match status" value="1"/>
</dbReference>
<organism evidence="9 10">
    <name type="scientific">Nicrophorus vespilloides</name>
    <name type="common">Boreal carrion beetle</name>
    <dbReference type="NCBI Taxonomy" id="110193"/>
    <lineage>
        <taxon>Eukaryota</taxon>
        <taxon>Metazoa</taxon>
        <taxon>Ecdysozoa</taxon>
        <taxon>Arthropoda</taxon>
        <taxon>Hexapoda</taxon>
        <taxon>Insecta</taxon>
        <taxon>Pterygota</taxon>
        <taxon>Neoptera</taxon>
        <taxon>Endopterygota</taxon>
        <taxon>Coleoptera</taxon>
        <taxon>Polyphaga</taxon>
        <taxon>Staphyliniformia</taxon>
        <taxon>Silphidae</taxon>
        <taxon>Nicrophorinae</taxon>
        <taxon>Nicrophorus</taxon>
    </lineage>
</organism>
<dbReference type="PANTHER" id="PTHR43856">
    <property type="entry name" value="CARDIOLIPIN HYDROLASE"/>
    <property type="match status" value="1"/>
</dbReference>
<evidence type="ECO:0000256" key="6">
    <source>
        <dbReference type="ARBA" id="ARBA00043167"/>
    </source>
</evidence>
<dbReference type="RefSeq" id="XP_017780277.1">
    <property type="nucleotide sequence ID" value="XM_017924788.1"/>
</dbReference>
<keyword evidence="3" id="KW-0443">Lipid metabolism</keyword>
<accession>A0ABM1N0C7</accession>
<evidence type="ECO:0000313" key="9">
    <source>
        <dbReference type="Proteomes" id="UP000695000"/>
    </source>
</evidence>
<keyword evidence="9" id="KW-1185">Reference proteome</keyword>
<keyword evidence="1" id="KW-0378">Hydrolase</keyword>
<name>A0ABM1N0C7_NICVS</name>
<dbReference type="Proteomes" id="UP000695000">
    <property type="component" value="Unplaced"/>
</dbReference>
<reference evidence="10" key="1">
    <citation type="submission" date="2025-08" db="UniProtKB">
        <authorList>
            <consortium name="RefSeq"/>
        </authorList>
    </citation>
    <scope>IDENTIFICATION</scope>
    <source>
        <tissue evidence="10">Whole Larva</tissue>
    </source>
</reference>
<evidence type="ECO:0000256" key="2">
    <source>
        <dbReference type="ARBA" id="ARBA00022963"/>
    </source>
</evidence>
<sequence length="227" mass="26565">MFNWKYVWVLCPFAAGYLCYRMCRNNKLQFEKTALDHRKHNCVVMYSRERGMCGWPEYPEGLKTSISTYYLFNEPLLFFVKTAKKTVDIAIMHMSLRALLDSLVDALDRGVAVRIIFDYTSMRTVDLKFLEAAGAEIIYYVNDESENIFHYKYAVKDYSDKTKTGYAMCGSMNWSQTGIIENYEDIVLTTAKSVVQSLHDNFEESWTFLKKENCRNVYVKTVLDDFL</sequence>
<evidence type="ECO:0000256" key="3">
    <source>
        <dbReference type="ARBA" id="ARBA00023098"/>
    </source>
</evidence>
<keyword evidence="2" id="KW-0442">Lipid degradation</keyword>
<comment type="similarity">
    <text evidence="4">Belongs to the phospholipase D family. MitoPLD/Zucchini subfamily.</text>
</comment>
<feature type="signal peptide" evidence="7">
    <location>
        <begin position="1"/>
        <end position="19"/>
    </location>
</feature>
<dbReference type="Gene3D" id="3.30.870.10">
    <property type="entry name" value="Endonuclease Chain A"/>
    <property type="match status" value="1"/>
</dbReference>
<dbReference type="Pfam" id="PF13091">
    <property type="entry name" value="PLDc_2"/>
    <property type="match status" value="1"/>
</dbReference>